<reference evidence="1 2" key="1">
    <citation type="submission" date="2013-08" db="EMBL/GenBank/DDBJ databases">
        <authorList>
            <person name="Weinstock G."/>
            <person name="Sodergren E."/>
            <person name="Wylie T."/>
            <person name="Fulton L."/>
            <person name="Fulton R."/>
            <person name="Fronick C."/>
            <person name="O'Laughlin M."/>
            <person name="Godfrey J."/>
            <person name="Miner T."/>
            <person name="Herter B."/>
            <person name="Appelbaum E."/>
            <person name="Cordes M."/>
            <person name="Lek S."/>
            <person name="Wollam A."/>
            <person name="Pepin K.H."/>
            <person name="Palsikar V.B."/>
            <person name="Mitreva M."/>
            <person name="Wilson R.K."/>
        </authorList>
    </citation>
    <scope>NUCLEOTIDE SEQUENCE [LARGE SCALE GENOMIC DNA]</scope>
    <source>
        <strain evidence="1 2">ATCC 12856</strain>
    </source>
</reference>
<dbReference type="Proteomes" id="UP000016511">
    <property type="component" value="Unassembled WGS sequence"/>
</dbReference>
<evidence type="ECO:0000313" key="1">
    <source>
        <dbReference type="EMBL" id="ERI07282.1"/>
    </source>
</evidence>
<protein>
    <submittedName>
        <fullName evidence="1">Uncharacterized protein</fullName>
    </submittedName>
</protein>
<dbReference type="STRING" id="649747.HMPREF0083_04657"/>
<gene>
    <name evidence="1" type="ORF">HMPREF0083_04657</name>
</gene>
<accession>U1Y571</accession>
<sequence>MPYYIQNMRTGKFVEGYLPSRKLIETSDRAKAVKYSSFGHASEVVFWVLSHLEKWRIINCETLDSYVHDQTAWRIEIIEREKDDDTSREYNKIGLL</sequence>
<dbReference type="EMBL" id="AWSJ01000285">
    <property type="protein sequence ID" value="ERI07282.1"/>
    <property type="molecule type" value="Genomic_DNA"/>
</dbReference>
<dbReference type="AlphaFoldDB" id="U1Y571"/>
<keyword evidence="2" id="KW-1185">Reference proteome</keyword>
<comment type="caution">
    <text evidence="1">The sequence shown here is derived from an EMBL/GenBank/DDBJ whole genome shotgun (WGS) entry which is preliminary data.</text>
</comment>
<organism evidence="1 2">
    <name type="scientific">Aneurinibacillus aneurinilyticus ATCC 12856</name>
    <dbReference type="NCBI Taxonomy" id="649747"/>
    <lineage>
        <taxon>Bacteria</taxon>
        <taxon>Bacillati</taxon>
        <taxon>Bacillota</taxon>
        <taxon>Bacilli</taxon>
        <taxon>Bacillales</taxon>
        <taxon>Paenibacillaceae</taxon>
        <taxon>Aneurinibacillus group</taxon>
        <taxon>Aneurinibacillus</taxon>
    </lineage>
</organism>
<dbReference type="HOGENOM" id="CLU_2353750_0_0_9"/>
<name>U1Y571_ANEAE</name>
<evidence type="ECO:0000313" key="2">
    <source>
        <dbReference type="Proteomes" id="UP000016511"/>
    </source>
</evidence>
<proteinExistence type="predicted"/>